<evidence type="ECO:0000256" key="1">
    <source>
        <dbReference type="ARBA" id="ARBA00004651"/>
    </source>
</evidence>
<dbReference type="Pfam" id="PF02653">
    <property type="entry name" value="BPD_transp_2"/>
    <property type="match status" value="1"/>
</dbReference>
<evidence type="ECO:0000256" key="6">
    <source>
        <dbReference type="ARBA" id="ARBA00022692"/>
    </source>
</evidence>
<keyword evidence="2" id="KW-0813">Transport</keyword>
<dbReference type="InterPro" id="IPR001851">
    <property type="entry name" value="ABC_transp_permease"/>
</dbReference>
<evidence type="ECO:0000256" key="2">
    <source>
        <dbReference type="ARBA" id="ARBA00022448"/>
    </source>
</evidence>
<accession>A0A2G6KFW3</accession>
<proteinExistence type="predicted"/>
<evidence type="ECO:0000313" key="13">
    <source>
        <dbReference type="Proteomes" id="UP000230821"/>
    </source>
</evidence>
<feature type="transmembrane region" description="Helical" evidence="11">
    <location>
        <begin position="29"/>
        <end position="53"/>
    </location>
</feature>
<feature type="transmembrane region" description="Helical" evidence="11">
    <location>
        <begin position="59"/>
        <end position="79"/>
    </location>
</feature>
<sequence>MEHVGSKSPGKHDITSVLMSKMRANMKTYTMILALAFIWLLFGFLTDGIFFLPRNLSNLFRQMTIVSFLAMGMVLVIVIGNIDLSVGSVVGFVSAIAAALQAYILPNLFSAMGIAESMSITARSILVTSLSIIVSLLVGLIVGFLQGSLIAYLGIPAFIVTLGGMLAFRGGVLGITQGKTIVPIEDSFRLIAQGYLPKTFGLILGVIVAILIFIGIFRSRNQRVRYGFAPHPLYQDLIKAIFFSVLIIGFVLYMNRYRGIPNPVLLMGFVALIFSYLSTNTKFGRYAYALGGNKEATRLSGVNINGTIFRVHILMGLLCGVSGIVLTGYVAAGTIGGGQNYELEAIAACVIGGTSFAGGEGTIVGALVGSLIMASLLNGMSVMNMPIFWQFIIRGLVLVVAVYVDVMSKKK</sequence>
<evidence type="ECO:0000256" key="10">
    <source>
        <dbReference type="ARBA" id="ARBA00035686"/>
    </source>
</evidence>
<feature type="transmembrane region" description="Helical" evidence="11">
    <location>
        <begin position="237"/>
        <end position="254"/>
    </location>
</feature>
<keyword evidence="3" id="KW-1003">Cell membrane</keyword>
<name>A0A2G6KFW3_9BACT</name>
<evidence type="ECO:0000256" key="7">
    <source>
        <dbReference type="ARBA" id="ARBA00022989"/>
    </source>
</evidence>
<comment type="subcellular location">
    <subcellularLocation>
        <location evidence="1">Cell membrane</location>
        <topology evidence="1">Multi-pass membrane protein</topology>
    </subcellularLocation>
</comment>
<feature type="transmembrane region" description="Helical" evidence="11">
    <location>
        <begin position="152"/>
        <end position="175"/>
    </location>
</feature>
<keyword evidence="6 11" id="KW-0812">Transmembrane</keyword>
<evidence type="ECO:0000256" key="3">
    <source>
        <dbReference type="ARBA" id="ARBA00022475"/>
    </source>
</evidence>
<dbReference type="PANTHER" id="PTHR32196:SF32">
    <property type="entry name" value="XYLOSE TRANSPORT SYSTEM PERMEASE PROTEIN XYLH"/>
    <property type="match status" value="1"/>
</dbReference>
<feature type="transmembrane region" description="Helical" evidence="11">
    <location>
        <begin position="125"/>
        <end position="145"/>
    </location>
</feature>
<dbReference type="GO" id="GO:0022857">
    <property type="term" value="F:transmembrane transporter activity"/>
    <property type="evidence" value="ECO:0007669"/>
    <property type="project" value="InterPro"/>
</dbReference>
<dbReference type="AlphaFoldDB" id="A0A2G6KFW3"/>
<evidence type="ECO:0000256" key="5">
    <source>
        <dbReference type="ARBA" id="ARBA00022597"/>
    </source>
</evidence>
<dbReference type="CDD" id="cd06579">
    <property type="entry name" value="TM_PBP1_transp_AraH_like"/>
    <property type="match status" value="1"/>
</dbReference>
<dbReference type="Proteomes" id="UP000230821">
    <property type="component" value="Unassembled WGS sequence"/>
</dbReference>
<keyword evidence="5" id="KW-0762">Sugar transport</keyword>
<feature type="transmembrane region" description="Helical" evidence="11">
    <location>
        <begin position="387"/>
        <end position="406"/>
    </location>
</feature>
<feature type="transmembrane region" description="Helical" evidence="11">
    <location>
        <begin position="260"/>
        <end position="277"/>
    </location>
</feature>
<dbReference type="PANTHER" id="PTHR32196">
    <property type="entry name" value="ABC TRANSPORTER PERMEASE PROTEIN YPHD-RELATED-RELATED"/>
    <property type="match status" value="1"/>
</dbReference>
<keyword evidence="8 11" id="KW-0472">Membrane</keyword>
<evidence type="ECO:0000256" key="4">
    <source>
        <dbReference type="ARBA" id="ARBA00022519"/>
    </source>
</evidence>
<evidence type="ECO:0000313" key="12">
    <source>
        <dbReference type="EMBL" id="PIE34280.1"/>
    </source>
</evidence>
<gene>
    <name evidence="12" type="ORF">CSA56_07795</name>
</gene>
<evidence type="ECO:0000256" key="11">
    <source>
        <dbReference type="SAM" id="Phobius"/>
    </source>
</evidence>
<reference evidence="12 13" key="1">
    <citation type="submission" date="2017-10" db="EMBL/GenBank/DDBJ databases">
        <title>Novel microbial diversity and functional potential in the marine mammal oral microbiome.</title>
        <authorList>
            <person name="Dudek N.K."/>
            <person name="Sun C.L."/>
            <person name="Burstein D."/>
            <person name="Kantor R.S."/>
            <person name="Aliaga Goltsman D.S."/>
            <person name="Bik E.M."/>
            <person name="Thomas B.C."/>
            <person name="Banfield J.F."/>
            <person name="Relman D.A."/>
        </authorList>
    </citation>
    <scope>NUCLEOTIDE SEQUENCE [LARGE SCALE GENOMIC DNA]</scope>
    <source>
        <strain evidence="12">DOLJORAL78_47_16</strain>
    </source>
</reference>
<protein>
    <recommendedName>
        <fullName evidence="10">Xylose transport system permease protein XylH</fullName>
    </recommendedName>
</protein>
<feature type="transmembrane region" description="Helical" evidence="11">
    <location>
        <begin position="308"/>
        <end position="332"/>
    </location>
</feature>
<dbReference type="GO" id="GO:0005886">
    <property type="term" value="C:plasma membrane"/>
    <property type="evidence" value="ECO:0007669"/>
    <property type="project" value="UniProtKB-SubCell"/>
</dbReference>
<keyword evidence="7 11" id="KW-1133">Transmembrane helix</keyword>
<keyword evidence="4" id="KW-0997">Cell inner membrane</keyword>
<feature type="transmembrane region" description="Helical" evidence="11">
    <location>
        <begin position="195"/>
        <end position="217"/>
    </location>
</feature>
<evidence type="ECO:0000256" key="9">
    <source>
        <dbReference type="ARBA" id="ARBA00035611"/>
    </source>
</evidence>
<organism evidence="12 13">
    <name type="scientific">candidate division KSB3 bacterium</name>
    <dbReference type="NCBI Taxonomy" id="2044937"/>
    <lineage>
        <taxon>Bacteria</taxon>
        <taxon>candidate division KSB3</taxon>
    </lineage>
</organism>
<comment type="function">
    <text evidence="9">Part of the binding-protein-dependent transport system for D-xylose. Probably responsible for the translocation of the substrate across the membrane.</text>
</comment>
<feature type="transmembrane region" description="Helical" evidence="11">
    <location>
        <begin position="86"/>
        <end position="105"/>
    </location>
</feature>
<comment type="caution">
    <text evidence="12">The sequence shown here is derived from an EMBL/GenBank/DDBJ whole genome shotgun (WGS) entry which is preliminary data.</text>
</comment>
<evidence type="ECO:0000256" key="8">
    <source>
        <dbReference type="ARBA" id="ARBA00023136"/>
    </source>
</evidence>
<dbReference type="EMBL" id="PDSK01000090">
    <property type="protein sequence ID" value="PIE34280.1"/>
    <property type="molecule type" value="Genomic_DNA"/>
</dbReference>